<proteinExistence type="predicted"/>
<accession>A0A0F9AGV6</accession>
<comment type="caution">
    <text evidence="2">The sequence shown here is derived from an EMBL/GenBank/DDBJ whole genome shotgun (WGS) entry which is preliminary data.</text>
</comment>
<feature type="region of interest" description="Disordered" evidence="1">
    <location>
        <begin position="1"/>
        <end position="21"/>
    </location>
</feature>
<protein>
    <submittedName>
        <fullName evidence="2">Uncharacterized protein</fullName>
    </submittedName>
</protein>
<reference evidence="2" key="1">
    <citation type="journal article" date="2015" name="Nature">
        <title>Complex archaea that bridge the gap between prokaryotes and eukaryotes.</title>
        <authorList>
            <person name="Spang A."/>
            <person name="Saw J.H."/>
            <person name="Jorgensen S.L."/>
            <person name="Zaremba-Niedzwiedzka K."/>
            <person name="Martijn J."/>
            <person name="Lind A.E."/>
            <person name="van Eijk R."/>
            <person name="Schleper C."/>
            <person name="Guy L."/>
            <person name="Ettema T.J."/>
        </authorList>
    </citation>
    <scope>NUCLEOTIDE SEQUENCE</scope>
</reference>
<dbReference type="EMBL" id="LAZR01042744">
    <property type="protein sequence ID" value="KKL08774.1"/>
    <property type="molecule type" value="Genomic_DNA"/>
</dbReference>
<evidence type="ECO:0000313" key="2">
    <source>
        <dbReference type="EMBL" id="KKL08774.1"/>
    </source>
</evidence>
<organism evidence="2">
    <name type="scientific">marine sediment metagenome</name>
    <dbReference type="NCBI Taxonomy" id="412755"/>
    <lineage>
        <taxon>unclassified sequences</taxon>
        <taxon>metagenomes</taxon>
        <taxon>ecological metagenomes</taxon>
    </lineage>
</organism>
<gene>
    <name evidence="2" type="ORF">LCGC14_2572500</name>
</gene>
<dbReference type="AlphaFoldDB" id="A0A0F9AGV6"/>
<name>A0A0F9AGV6_9ZZZZ</name>
<sequence length="205" mass="22527">MTPVDGILLKTGQGNPSPVYNPELTRFNGWARQTPTLTRTPARGRALEHPAHTPARPLAGRSIPEMAMHQVPPFAHQITFAAGVAGGLTAYFNSPRLPTPCRLTKLFCWWWPDAIEIHIQAALSPNPVTTDAQMSASSLILKAALPYTNPLQPVADVATVTARSQLNFDLNLIVPAPPRNIITLRLRNNDLEPFQGYFAFHIEPL</sequence>
<evidence type="ECO:0000256" key="1">
    <source>
        <dbReference type="SAM" id="MobiDB-lite"/>
    </source>
</evidence>